<accession>A0A1D5AIU7</accession>
<dbReference type="PRINTS" id="PR00382">
    <property type="entry name" value="LIPIDTRNSFER"/>
</dbReference>
<dbReference type="AlphaFoldDB" id="A0A1D5AIU7"/>
<dbReference type="Gene3D" id="1.10.110.10">
    <property type="entry name" value="Plant lipid-transfer and hydrophobic proteins"/>
    <property type="match status" value="1"/>
</dbReference>
<proteinExistence type="evidence at transcript level"/>
<sequence length="130" mass="13279">MARCGAPLATVVVLAVLLVAAPYTAHAITCGQVVSYLTPCISYARSGGQVPAGCCSGVKGLVAAARTTADRRTACTCLKNTAAGLSGLKPGLISGIPGKCGVRVPYAISPSTDCSRVLDMGIFEPWRRSH</sequence>
<evidence type="ECO:0000256" key="1">
    <source>
        <dbReference type="RuleBase" id="RU000628"/>
    </source>
</evidence>
<reference evidence="4" key="1">
    <citation type="submission" date="2015-08" db="EMBL/GenBank/DDBJ databases">
        <title>Discovery, identification and sequence characterization of non-specific lipid transfer protein (nsLTPs) in oil palm.</title>
        <authorList>
            <person name="Ismail M.F."/>
            <person name="Namasivayam P."/>
            <person name="Shaharuddin N.A."/>
            <person name="Low L.E.T."/>
        </authorList>
    </citation>
    <scope>NUCLEOTIDE SEQUENCE</scope>
</reference>
<dbReference type="PROSITE" id="PS00597">
    <property type="entry name" value="PLANT_LTP"/>
    <property type="match status" value="1"/>
</dbReference>
<evidence type="ECO:0000259" key="3">
    <source>
        <dbReference type="SMART" id="SM00499"/>
    </source>
</evidence>
<dbReference type="InterPro" id="IPR000528">
    <property type="entry name" value="Plant_nsLTP"/>
</dbReference>
<feature type="signal peptide" evidence="2">
    <location>
        <begin position="1"/>
        <end position="27"/>
    </location>
</feature>
<keyword evidence="2" id="KW-0732">Signal</keyword>
<dbReference type="Pfam" id="PF00234">
    <property type="entry name" value="Tryp_alpha_amyl"/>
    <property type="match status" value="1"/>
</dbReference>
<name>A0A1D5AIU7_ELAGV</name>
<evidence type="ECO:0000256" key="2">
    <source>
        <dbReference type="SAM" id="SignalP"/>
    </source>
</evidence>
<dbReference type="GO" id="GO:0006869">
    <property type="term" value="P:lipid transport"/>
    <property type="evidence" value="ECO:0007669"/>
    <property type="project" value="InterPro"/>
</dbReference>
<dbReference type="CDD" id="cd01960">
    <property type="entry name" value="nsLTP1"/>
    <property type="match status" value="1"/>
</dbReference>
<keyword evidence="1" id="KW-0446">Lipid-binding</keyword>
<dbReference type="SUPFAM" id="SSF47699">
    <property type="entry name" value="Bifunctional inhibitor/lipid-transfer protein/seed storage 2S albumin"/>
    <property type="match status" value="1"/>
</dbReference>
<dbReference type="EMBL" id="KT381247">
    <property type="protein sequence ID" value="AOC88972.1"/>
    <property type="molecule type" value="mRNA"/>
</dbReference>
<organism evidence="4">
    <name type="scientific">Elaeis guineensis var. tenera</name>
    <name type="common">Oil palm</name>
    <dbReference type="NCBI Taxonomy" id="51953"/>
    <lineage>
        <taxon>Eukaryota</taxon>
        <taxon>Viridiplantae</taxon>
        <taxon>Streptophyta</taxon>
        <taxon>Embryophyta</taxon>
        <taxon>Tracheophyta</taxon>
        <taxon>Spermatophyta</taxon>
        <taxon>Magnoliopsida</taxon>
        <taxon>Liliopsida</taxon>
        <taxon>Arecaceae</taxon>
        <taxon>Arecoideae</taxon>
        <taxon>Cocoseae</taxon>
        <taxon>Elaeidinae</taxon>
        <taxon>Elaeis</taxon>
    </lineage>
</organism>
<comment type="function">
    <text evidence="1">Plant non-specific lipid-transfer proteins transfer phospholipids as well as galactolipids across membranes. May play a role in wax or cutin deposition in the cell walls of expanding epidermal cells and certain secretory tissues.</text>
</comment>
<dbReference type="InterPro" id="IPR036312">
    <property type="entry name" value="Bifun_inhib/LTP/seed_sf"/>
</dbReference>
<dbReference type="PANTHER" id="PTHR33076">
    <property type="entry name" value="NON-SPECIFIC LIPID-TRANSFER PROTEIN 2-RELATED"/>
    <property type="match status" value="1"/>
</dbReference>
<feature type="domain" description="Bifunctional inhibitor/plant lipid transfer protein/seed storage helical" evidence="3">
    <location>
        <begin position="30"/>
        <end position="114"/>
    </location>
</feature>
<dbReference type="SMART" id="SM00499">
    <property type="entry name" value="AAI"/>
    <property type="match status" value="1"/>
</dbReference>
<keyword evidence="1" id="KW-0813">Transport</keyword>
<dbReference type="InterPro" id="IPR016140">
    <property type="entry name" value="Bifunc_inhib/LTP/seed_store"/>
</dbReference>
<protein>
    <recommendedName>
        <fullName evidence="1">Non-specific lipid-transfer protein</fullName>
    </recommendedName>
</protein>
<evidence type="ECO:0000313" key="4">
    <source>
        <dbReference type="EMBL" id="AOC88972.1"/>
    </source>
</evidence>
<dbReference type="GO" id="GO:0008289">
    <property type="term" value="F:lipid binding"/>
    <property type="evidence" value="ECO:0007669"/>
    <property type="project" value="UniProtKB-KW"/>
</dbReference>
<comment type="similarity">
    <text evidence="1">Belongs to the plant LTP family.</text>
</comment>
<feature type="chain" id="PRO_5008925907" description="Non-specific lipid-transfer protein" evidence="2">
    <location>
        <begin position="28"/>
        <end position="130"/>
    </location>
</feature>